<dbReference type="KEGG" id="apro:F751_3970"/>
<dbReference type="AlphaFoldDB" id="A0A087SHT6"/>
<dbReference type="RefSeq" id="XP_011398182.1">
    <property type="nucleotide sequence ID" value="XM_011399880.1"/>
</dbReference>
<dbReference type="Proteomes" id="UP000028924">
    <property type="component" value="Unassembled WGS sequence"/>
</dbReference>
<accession>A0A087SHT6</accession>
<reference evidence="1 2" key="1">
    <citation type="journal article" date="2014" name="BMC Genomics">
        <title>Oil accumulation mechanisms of the oleaginous microalga Chlorella protothecoides revealed through its genome, transcriptomes, and proteomes.</title>
        <authorList>
            <person name="Gao C."/>
            <person name="Wang Y."/>
            <person name="Shen Y."/>
            <person name="Yan D."/>
            <person name="He X."/>
            <person name="Dai J."/>
            <person name="Wu Q."/>
        </authorList>
    </citation>
    <scope>NUCLEOTIDE SEQUENCE [LARGE SCALE GENOMIC DNA]</scope>
    <source>
        <strain evidence="1 2">0710</strain>
    </source>
</reference>
<dbReference type="GeneID" id="23615361"/>
<evidence type="ECO:0000313" key="2">
    <source>
        <dbReference type="Proteomes" id="UP000028924"/>
    </source>
</evidence>
<protein>
    <submittedName>
        <fullName evidence="1">Uncharacterized protein</fullName>
    </submittedName>
</protein>
<keyword evidence="2" id="KW-1185">Reference proteome</keyword>
<evidence type="ECO:0000313" key="1">
    <source>
        <dbReference type="EMBL" id="KFM25290.1"/>
    </source>
</evidence>
<dbReference type="EMBL" id="KL662114">
    <property type="protein sequence ID" value="KFM25290.1"/>
    <property type="molecule type" value="Genomic_DNA"/>
</dbReference>
<gene>
    <name evidence="1" type="ORF">F751_3970</name>
</gene>
<sequence>MLPGQGHRRLGMLVHFRTSTAGLSMVLGQTCTGHVSWRQDAHAVSDPGWHSPPIPRP</sequence>
<proteinExistence type="predicted"/>
<organism evidence="1 2">
    <name type="scientific">Auxenochlorella protothecoides</name>
    <name type="common">Green microalga</name>
    <name type="synonym">Chlorella protothecoides</name>
    <dbReference type="NCBI Taxonomy" id="3075"/>
    <lineage>
        <taxon>Eukaryota</taxon>
        <taxon>Viridiplantae</taxon>
        <taxon>Chlorophyta</taxon>
        <taxon>core chlorophytes</taxon>
        <taxon>Trebouxiophyceae</taxon>
        <taxon>Chlorellales</taxon>
        <taxon>Chlorellaceae</taxon>
        <taxon>Auxenochlorella</taxon>
    </lineage>
</organism>
<name>A0A087SHT6_AUXPR</name>